<reference evidence="1" key="1">
    <citation type="submission" date="2018-05" db="EMBL/GenBank/DDBJ databases">
        <authorList>
            <person name="Lanie J.A."/>
            <person name="Ng W.-L."/>
            <person name="Kazmierczak K.M."/>
            <person name="Andrzejewski T.M."/>
            <person name="Davidsen T.M."/>
            <person name="Wayne K.J."/>
            <person name="Tettelin H."/>
            <person name="Glass J.I."/>
            <person name="Rusch D."/>
            <person name="Podicherti R."/>
            <person name="Tsui H.-C.T."/>
            <person name="Winkler M.E."/>
        </authorList>
    </citation>
    <scope>NUCLEOTIDE SEQUENCE</scope>
</reference>
<proteinExistence type="predicted"/>
<sequence>MASQHWPSVAVVVPNHSRFSELAEAVAS</sequence>
<name>A0A382ASU5_9ZZZZ</name>
<feature type="non-terminal residue" evidence="1">
    <location>
        <position position="28"/>
    </location>
</feature>
<organism evidence="1">
    <name type="scientific">marine metagenome</name>
    <dbReference type="NCBI Taxonomy" id="408172"/>
    <lineage>
        <taxon>unclassified sequences</taxon>
        <taxon>metagenomes</taxon>
        <taxon>ecological metagenomes</taxon>
    </lineage>
</organism>
<protein>
    <submittedName>
        <fullName evidence="1">Uncharacterized protein</fullName>
    </submittedName>
</protein>
<evidence type="ECO:0000313" key="1">
    <source>
        <dbReference type="EMBL" id="SVB04610.1"/>
    </source>
</evidence>
<gene>
    <name evidence="1" type="ORF">METZ01_LOCUS157464</name>
</gene>
<dbReference type="EMBL" id="UINC01026698">
    <property type="protein sequence ID" value="SVB04610.1"/>
    <property type="molecule type" value="Genomic_DNA"/>
</dbReference>
<accession>A0A382ASU5</accession>
<dbReference type="AlphaFoldDB" id="A0A382ASU5"/>